<accession>A0A830FC33</accession>
<keyword evidence="1" id="KW-0472">Membrane</keyword>
<organism evidence="2 3">
    <name type="scientific">Halocalculus aciditolerans</name>
    <dbReference type="NCBI Taxonomy" id="1383812"/>
    <lineage>
        <taxon>Archaea</taxon>
        <taxon>Methanobacteriati</taxon>
        <taxon>Methanobacteriota</taxon>
        <taxon>Stenosarchaea group</taxon>
        <taxon>Halobacteria</taxon>
        <taxon>Halobacteriales</taxon>
        <taxon>Halobacteriaceae</taxon>
        <taxon>Halocalculus</taxon>
    </lineage>
</organism>
<protein>
    <recommendedName>
        <fullName evidence="4">Metal-dependent hydrolase</fullName>
    </recommendedName>
</protein>
<gene>
    <name evidence="2" type="ORF">GCM10009039_18410</name>
</gene>
<feature type="transmembrane region" description="Helical" evidence="1">
    <location>
        <begin position="91"/>
        <end position="117"/>
    </location>
</feature>
<sequence length="138" mass="15323">MYSRDHAVVSAAVGVPLAVAAPAHPLFVWAWAVALGVGIDVDHFLVARLNRGDWRNARRVLRDPTLIVRDPASIFGRGDLWRDQRLLSHHLLGGVLVALCWAVDAYWAVATAVTLYAHVLADLYADMRTRDDYLRGEP</sequence>
<keyword evidence="1" id="KW-0812">Transmembrane</keyword>
<dbReference type="RefSeq" id="WP_188978188.1">
    <property type="nucleotide sequence ID" value="NZ_BMPG01000002.1"/>
</dbReference>
<reference evidence="2" key="1">
    <citation type="journal article" date="2014" name="Int. J. Syst. Evol. Microbiol.">
        <title>Complete genome sequence of Corynebacterium casei LMG S-19264T (=DSM 44701T), isolated from a smear-ripened cheese.</title>
        <authorList>
            <consortium name="US DOE Joint Genome Institute (JGI-PGF)"/>
            <person name="Walter F."/>
            <person name="Albersmeier A."/>
            <person name="Kalinowski J."/>
            <person name="Ruckert C."/>
        </authorList>
    </citation>
    <scope>NUCLEOTIDE SEQUENCE</scope>
    <source>
        <strain evidence="2">JCM 19596</strain>
    </source>
</reference>
<dbReference type="Proteomes" id="UP000607197">
    <property type="component" value="Unassembled WGS sequence"/>
</dbReference>
<dbReference type="AlphaFoldDB" id="A0A830FC33"/>
<dbReference type="EMBL" id="BMPG01000002">
    <property type="protein sequence ID" value="GGL60479.1"/>
    <property type="molecule type" value="Genomic_DNA"/>
</dbReference>
<dbReference type="OrthoDB" id="307593at2157"/>
<proteinExistence type="predicted"/>
<evidence type="ECO:0000313" key="3">
    <source>
        <dbReference type="Proteomes" id="UP000607197"/>
    </source>
</evidence>
<evidence type="ECO:0008006" key="4">
    <source>
        <dbReference type="Google" id="ProtNLM"/>
    </source>
</evidence>
<evidence type="ECO:0000313" key="2">
    <source>
        <dbReference type="EMBL" id="GGL60479.1"/>
    </source>
</evidence>
<keyword evidence="3" id="KW-1185">Reference proteome</keyword>
<evidence type="ECO:0000256" key="1">
    <source>
        <dbReference type="SAM" id="Phobius"/>
    </source>
</evidence>
<comment type="caution">
    <text evidence="2">The sequence shown here is derived from an EMBL/GenBank/DDBJ whole genome shotgun (WGS) entry which is preliminary data.</text>
</comment>
<reference evidence="2" key="2">
    <citation type="submission" date="2020-09" db="EMBL/GenBank/DDBJ databases">
        <authorList>
            <person name="Sun Q."/>
            <person name="Ohkuma M."/>
        </authorList>
    </citation>
    <scope>NUCLEOTIDE SEQUENCE</scope>
    <source>
        <strain evidence="2">JCM 19596</strain>
    </source>
</reference>
<name>A0A830FC33_9EURY</name>
<keyword evidence="1" id="KW-1133">Transmembrane helix</keyword>